<dbReference type="Proteomes" id="UP001151760">
    <property type="component" value="Unassembled WGS sequence"/>
</dbReference>
<proteinExistence type="predicted"/>
<evidence type="ECO:0008006" key="3">
    <source>
        <dbReference type="Google" id="ProtNLM"/>
    </source>
</evidence>
<accession>A0ABQ5B9Z9</accession>
<reference evidence="1" key="2">
    <citation type="submission" date="2022-01" db="EMBL/GenBank/DDBJ databases">
        <authorList>
            <person name="Yamashiro T."/>
            <person name="Shiraishi A."/>
            <person name="Satake H."/>
            <person name="Nakayama K."/>
        </authorList>
    </citation>
    <scope>NUCLEOTIDE SEQUENCE</scope>
</reference>
<dbReference type="EMBL" id="BQNB010013061">
    <property type="protein sequence ID" value="GJT11348.1"/>
    <property type="molecule type" value="Genomic_DNA"/>
</dbReference>
<name>A0ABQ5B9Z9_9ASTR</name>
<dbReference type="PANTHER" id="PTHR46410">
    <property type="entry name" value="AT-RICH INTERACTIVE DOMAIN-CONTAINING PROTEIN 2"/>
    <property type="match status" value="1"/>
</dbReference>
<evidence type="ECO:0000313" key="1">
    <source>
        <dbReference type="EMBL" id="GJT11348.1"/>
    </source>
</evidence>
<reference evidence="1" key="1">
    <citation type="journal article" date="2022" name="Int. J. Mol. Sci.">
        <title>Draft Genome of Tanacetum Coccineum: Genomic Comparison of Closely Related Tanacetum-Family Plants.</title>
        <authorList>
            <person name="Yamashiro T."/>
            <person name="Shiraishi A."/>
            <person name="Nakayama K."/>
            <person name="Satake H."/>
        </authorList>
    </citation>
    <scope>NUCLEOTIDE SEQUENCE</scope>
</reference>
<protein>
    <recommendedName>
        <fullName evidence="3">ARID DNA-binding domain-containing protein</fullName>
    </recommendedName>
</protein>
<organism evidence="1 2">
    <name type="scientific">Tanacetum coccineum</name>
    <dbReference type="NCBI Taxonomy" id="301880"/>
    <lineage>
        <taxon>Eukaryota</taxon>
        <taxon>Viridiplantae</taxon>
        <taxon>Streptophyta</taxon>
        <taxon>Embryophyta</taxon>
        <taxon>Tracheophyta</taxon>
        <taxon>Spermatophyta</taxon>
        <taxon>Magnoliopsida</taxon>
        <taxon>eudicotyledons</taxon>
        <taxon>Gunneridae</taxon>
        <taxon>Pentapetalae</taxon>
        <taxon>asterids</taxon>
        <taxon>campanulids</taxon>
        <taxon>Asterales</taxon>
        <taxon>Asteraceae</taxon>
        <taxon>Asteroideae</taxon>
        <taxon>Anthemideae</taxon>
        <taxon>Anthemidinae</taxon>
        <taxon>Tanacetum</taxon>
    </lineage>
</organism>
<sequence length="224" mass="25369">MSTKNQSNGTAVNQSNTAQPEVALKYPEFIHFNTDGILKGTDQGSWDDFWYLSKSTDKHYCSNLNMFCNIRENFLVSNLEKQKKFLFTYGMGEVIIKPVFQAYLIPGVYFAPEVSLNILSIDLLNQQGFEVVSDGDRFVEDVNPTEVHTFQEFVGFLNLIKDYNVGATFSVHFGQEFGAIAEILGLTRNDGDDVKKVYMVYLDVFVSYYKTARAPQAPLEAVED</sequence>
<comment type="caution">
    <text evidence="1">The sequence shown here is derived from an EMBL/GenBank/DDBJ whole genome shotgun (WGS) entry which is preliminary data.</text>
</comment>
<dbReference type="PANTHER" id="PTHR46410:SF26">
    <property type="entry name" value="BULB-TYPE LECTIN DOMAIN-CONTAINING PROTEIN-RELATED"/>
    <property type="match status" value="1"/>
</dbReference>
<keyword evidence="2" id="KW-1185">Reference proteome</keyword>
<gene>
    <name evidence="1" type="ORF">Tco_0858390</name>
</gene>
<evidence type="ECO:0000313" key="2">
    <source>
        <dbReference type="Proteomes" id="UP001151760"/>
    </source>
</evidence>